<dbReference type="EMBL" id="JANBUJ010001987">
    <property type="protein sequence ID" value="KAJ2765498.1"/>
    <property type="molecule type" value="Genomic_DNA"/>
</dbReference>
<feature type="non-terminal residue" evidence="1">
    <location>
        <position position="1"/>
    </location>
</feature>
<keyword evidence="2" id="KW-1185">Reference proteome</keyword>
<evidence type="ECO:0000313" key="1">
    <source>
        <dbReference type="EMBL" id="KAJ2765498.1"/>
    </source>
</evidence>
<gene>
    <name evidence="1" type="ORF">IWQ57_004753</name>
</gene>
<accession>A0ACC1JQT9</accession>
<dbReference type="Proteomes" id="UP001140234">
    <property type="component" value="Unassembled WGS sequence"/>
</dbReference>
<feature type="non-terminal residue" evidence="1">
    <location>
        <position position="334"/>
    </location>
</feature>
<protein>
    <submittedName>
        <fullName evidence="1">Uncharacterized protein</fullName>
    </submittedName>
</protein>
<evidence type="ECO:0000313" key="2">
    <source>
        <dbReference type="Proteomes" id="UP001140234"/>
    </source>
</evidence>
<sequence>SVEADEWLQLLAHHPMFEVQDADDDGQRSPGSMSPRQCLAVRGVDLFAAVGGEVRWISLKACKDAYVRHESRRMGLRGAADEGGAGAQAESGLDAVRAVPWFRLGCESLSFEITKLAVNGSGKFLAVVGSHQVAVVVLPASGAGGRGPRGAFTAVRADDDAGAAGTWVDCRSMLLGMAPGAGPASLAEAKKHTSDYGAGVLAAANWSARTRVVDVLWHALSANDSHLVTLQASGSVKVFDVSEDVDRPEQTLSLFSAASGAGFAMSRAASFCMGSAASAGWARVTAYVLTTTGELYSLCPVLPRRCTVEQAWVEALLETAELDVREWQAEEYGT</sequence>
<organism evidence="1 2">
    <name type="scientific">Coemansia nantahalensis</name>
    <dbReference type="NCBI Taxonomy" id="2789366"/>
    <lineage>
        <taxon>Eukaryota</taxon>
        <taxon>Fungi</taxon>
        <taxon>Fungi incertae sedis</taxon>
        <taxon>Zoopagomycota</taxon>
        <taxon>Kickxellomycotina</taxon>
        <taxon>Kickxellomycetes</taxon>
        <taxon>Kickxellales</taxon>
        <taxon>Kickxellaceae</taxon>
        <taxon>Coemansia</taxon>
    </lineage>
</organism>
<comment type="caution">
    <text evidence="1">The sequence shown here is derived from an EMBL/GenBank/DDBJ whole genome shotgun (WGS) entry which is preliminary data.</text>
</comment>
<proteinExistence type="predicted"/>
<name>A0ACC1JQT9_9FUNG</name>
<reference evidence="1" key="1">
    <citation type="submission" date="2022-07" db="EMBL/GenBank/DDBJ databases">
        <title>Phylogenomic reconstructions and comparative analyses of Kickxellomycotina fungi.</title>
        <authorList>
            <person name="Reynolds N.K."/>
            <person name="Stajich J.E."/>
            <person name="Barry K."/>
            <person name="Grigoriev I.V."/>
            <person name="Crous P."/>
            <person name="Smith M.E."/>
        </authorList>
    </citation>
    <scope>NUCLEOTIDE SEQUENCE</scope>
    <source>
        <strain evidence="1">CBS 109366</strain>
    </source>
</reference>